<sequence length="123" mass="12948">AAAVQQKVAEAVAAASALQPKLWQPSASAQPQMVPVSQGFSGISLWQPRPSKSPDVSVLQQAMSPSLASRAQEQSPQAYRSHLPVQASARGQPVPRSVPGVVMGPGVAPSSRSQQQGVREFRR</sequence>
<feature type="non-terminal residue" evidence="2">
    <location>
        <position position="123"/>
    </location>
</feature>
<evidence type="ECO:0000313" key="2">
    <source>
        <dbReference type="EMBL" id="CAE8686626.1"/>
    </source>
</evidence>
<protein>
    <submittedName>
        <fullName evidence="2">Uncharacterized protein</fullName>
    </submittedName>
</protein>
<feature type="compositionally biased region" description="Low complexity" evidence="1">
    <location>
        <begin position="93"/>
        <end position="111"/>
    </location>
</feature>
<dbReference type="EMBL" id="CAJNNW010026620">
    <property type="protein sequence ID" value="CAE8686626.1"/>
    <property type="molecule type" value="Genomic_DNA"/>
</dbReference>
<dbReference type="Proteomes" id="UP000626109">
    <property type="component" value="Unassembled WGS sequence"/>
</dbReference>
<comment type="caution">
    <text evidence="2">The sequence shown here is derived from an EMBL/GenBank/DDBJ whole genome shotgun (WGS) entry which is preliminary data.</text>
</comment>
<accession>A0A813JTK1</accession>
<dbReference type="AlphaFoldDB" id="A0A813JTK1"/>
<evidence type="ECO:0000313" key="3">
    <source>
        <dbReference type="Proteomes" id="UP000626109"/>
    </source>
</evidence>
<name>A0A813JTK1_POLGL</name>
<organism evidence="2 3">
    <name type="scientific">Polarella glacialis</name>
    <name type="common">Dinoflagellate</name>
    <dbReference type="NCBI Taxonomy" id="89957"/>
    <lineage>
        <taxon>Eukaryota</taxon>
        <taxon>Sar</taxon>
        <taxon>Alveolata</taxon>
        <taxon>Dinophyceae</taxon>
        <taxon>Suessiales</taxon>
        <taxon>Suessiaceae</taxon>
        <taxon>Polarella</taxon>
    </lineage>
</organism>
<gene>
    <name evidence="2" type="ORF">PGLA2088_LOCUS25068</name>
</gene>
<feature type="compositionally biased region" description="Polar residues" evidence="1">
    <location>
        <begin position="58"/>
        <end position="78"/>
    </location>
</feature>
<feature type="region of interest" description="Disordered" evidence="1">
    <location>
        <begin position="41"/>
        <end position="123"/>
    </location>
</feature>
<evidence type="ECO:0000256" key="1">
    <source>
        <dbReference type="SAM" id="MobiDB-lite"/>
    </source>
</evidence>
<reference evidence="2" key="1">
    <citation type="submission" date="2021-02" db="EMBL/GenBank/DDBJ databases">
        <authorList>
            <person name="Dougan E. K."/>
            <person name="Rhodes N."/>
            <person name="Thang M."/>
            <person name="Chan C."/>
        </authorList>
    </citation>
    <scope>NUCLEOTIDE SEQUENCE</scope>
</reference>
<proteinExistence type="predicted"/>